<dbReference type="InterPro" id="IPR020472">
    <property type="entry name" value="WD40_PAC1"/>
</dbReference>
<feature type="region of interest" description="Disordered" evidence="7">
    <location>
        <begin position="628"/>
        <end position="656"/>
    </location>
</feature>
<feature type="region of interest" description="Disordered" evidence="7">
    <location>
        <begin position="892"/>
        <end position="912"/>
    </location>
</feature>
<dbReference type="Proteomes" id="UP000780801">
    <property type="component" value="Unassembled WGS sequence"/>
</dbReference>
<evidence type="ECO:0000313" key="9">
    <source>
        <dbReference type="EMBL" id="KAF9581842.1"/>
    </source>
</evidence>
<dbReference type="InterPro" id="IPR001680">
    <property type="entry name" value="WD40_rpt"/>
</dbReference>
<dbReference type="EMBL" id="JAABOA010001302">
    <property type="protein sequence ID" value="KAF9581842.1"/>
    <property type="molecule type" value="Genomic_DNA"/>
</dbReference>
<sequence length="912" mass="99550">MNREMLKLRKDPSIPSSAATSNIAPSQSPRLGLNADNRDPRRHQRTSPKGSRSSSVVPTSAVAGSNSILTSTAASIAPSTLVAAMNASAANLAGFGSGQGTNTPVNTTLANSGQGSGYTGSVSSVLGLISAAGNSGASTGIGSGETGQYSQNVLMSPALGTGSLRNLRGSQRGPSAFRFDTSGTLWALSASPDFSMVAVVGRDVLKILSVTDSGAEEFVNLKTVTGGRNTFAGSTDVKWGPTSGRDAKIATLGTNGPIVIWDVGTNNKFDRTIKEHTRAVNRICFSPQEPNLLLSASQDGTVRLWDLRTKERPGIVMEAKSDNVREVQFNPTSLTDVVAGYESGNLQRWDLRNASTCEKKFMAHMGFVTSLDFHPSGRFLASGGRDKTIKVWDMEDEKRREIHTIPTIQYTTKVQWRPNKAYHIAACFKDEATVQIFDVRRPYVPLHMLAQHDKDTTAILWRDSDVIWTVSKDKTFASTQLRGLVSASDVLAGGNAAMNCYGQLAFTVGSKGSLETFERDLVLKPTRPNARPVTLDGSPEATIYRTRQSGGVFECDLFNYEAFIYCAQNYTIEAGKVREACEHNSNIAWQANKYRDSQTWTAIKLFYNEMNDSAVIASQAAADVASSDPTLIANGNDDKDPKNDSGEDSDVSDVPVTRPAVPSLFAIKVSDAPVRRDWSHLNTIRNLLEYYAEQGDVQMCVTILLVLADETDLPNFSRSQQWFASYIDLLSRFKLWSIATAVAQACQDPGIHGMNQDSTTVHTSCSSCMKPILARAPTSTGFWACDRCRKVLSSCSVCHKTVRGIFTWCTQCSHGFHLQHAQEWFSQSAECPTGCGHQCFPEMFKHQQEQEQLLRQLHQQHSQHLSEEDHLVHHDRSQTLQGAVTMELPMFASHPSQPSLEAMDSRLVQSTG</sequence>
<feature type="compositionally biased region" description="Polar residues" evidence="7">
    <location>
        <begin position="14"/>
        <end position="29"/>
    </location>
</feature>
<evidence type="ECO:0000256" key="5">
    <source>
        <dbReference type="ARBA" id="ARBA00022833"/>
    </source>
</evidence>
<dbReference type="PRINTS" id="PR00320">
    <property type="entry name" value="GPROTEINBRPT"/>
</dbReference>
<dbReference type="Pfam" id="PF17120">
    <property type="entry name" value="zf-RING_16"/>
    <property type="match status" value="1"/>
</dbReference>
<protein>
    <submittedName>
        <fullName evidence="9">WD repeat-containing protein 24</fullName>
    </submittedName>
</protein>
<dbReference type="PANTHER" id="PTHR46200:SF1">
    <property type="entry name" value="GATOR COMPLEX PROTEIN WDR24"/>
    <property type="match status" value="1"/>
</dbReference>
<evidence type="ECO:0000313" key="10">
    <source>
        <dbReference type="Proteomes" id="UP000780801"/>
    </source>
</evidence>
<evidence type="ECO:0000256" key="4">
    <source>
        <dbReference type="ARBA" id="ARBA00022771"/>
    </source>
</evidence>
<feature type="compositionally biased region" description="Basic and acidic residues" evidence="7">
    <location>
        <begin position="636"/>
        <end position="645"/>
    </location>
</feature>
<feature type="repeat" description="WD" evidence="6">
    <location>
        <begin position="361"/>
        <end position="402"/>
    </location>
</feature>
<evidence type="ECO:0000256" key="7">
    <source>
        <dbReference type="SAM" id="MobiDB-lite"/>
    </source>
</evidence>
<dbReference type="SUPFAM" id="SSF50978">
    <property type="entry name" value="WD40 repeat-like"/>
    <property type="match status" value="1"/>
</dbReference>
<dbReference type="Pfam" id="PF00400">
    <property type="entry name" value="WD40"/>
    <property type="match status" value="2"/>
</dbReference>
<dbReference type="Gene3D" id="2.130.10.10">
    <property type="entry name" value="YVTN repeat-like/Quinoprotein amine dehydrogenase"/>
    <property type="match status" value="2"/>
</dbReference>
<dbReference type="GO" id="GO:0016239">
    <property type="term" value="P:positive regulation of macroautophagy"/>
    <property type="evidence" value="ECO:0007669"/>
    <property type="project" value="TreeGrafter"/>
</dbReference>
<dbReference type="InterPro" id="IPR036322">
    <property type="entry name" value="WD40_repeat_dom_sf"/>
</dbReference>
<feature type="region of interest" description="Disordered" evidence="7">
    <location>
        <begin position="1"/>
        <end position="61"/>
    </location>
</feature>
<proteinExistence type="predicted"/>
<keyword evidence="5" id="KW-0862">Zinc</keyword>
<comment type="caution">
    <text evidence="9">The sequence shown here is derived from an EMBL/GenBank/DDBJ whole genome shotgun (WGS) entry which is preliminary data.</text>
</comment>
<name>A0A9P6FUC2_9FUNG</name>
<evidence type="ECO:0000256" key="3">
    <source>
        <dbReference type="ARBA" id="ARBA00022737"/>
    </source>
</evidence>
<dbReference type="InterPro" id="IPR049566">
    <property type="entry name" value="WDR59_RTC1-like_RING_Znf"/>
</dbReference>
<dbReference type="GO" id="GO:0008270">
    <property type="term" value="F:zinc ion binding"/>
    <property type="evidence" value="ECO:0007669"/>
    <property type="project" value="UniProtKB-KW"/>
</dbReference>
<evidence type="ECO:0000256" key="2">
    <source>
        <dbReference type="ARBA" id="ARBA00022723"/>
    </source>
</evidence>
<dbReference type="OrthoDB" id="60955at2759"/>
<dbReference type="PROSITE" id="PS00678">
    <property type="entry name" value="WD_REPEATS_1"/>
    <property type="match status" value="2"/>
</dbReference>
<evidence type="ECO:0000259" key="8">
    <source>
        <dbReference type="Pfam" id="PF17120"/>
    </source>
</evidence>
<evidence type="ECO:0000256" key="6">
    <source>
        <dbReference type="PROSITE-ProRule" id="PRU00221"/>
    </source>
</evidence>
<dbReference type="PANTHER" id="PTHR46200">
    <property type="entry name" value="GATOR COMPLEX PROTEIN WDR24"/>
    <property type="match status" value="1"/>
</dbReference>
<dbReference type="GO" id="GO:0005774">
    <property type="term" value="C:vacuolar membrane"/>
    <property type="evidence" value="ECO:0007669"/>
    <property type="project" value="TreeGrafter"/>
</dbReference>
<feature type="repeat" description="WD" evidence="6">
    <location>
        <begin position="273"/>
        <end position="315"/>
    </location>
</feature>
<accession>A0A9P6FUC2</accession>
<feature type="compositionally biased region" description="Polar residues" evidence="7">
    <location>
        <begin position="47"/>
        <end position="61"/>
    </location>
</feature>
<keyword evidence="10" id="KW-1185">Reference proteome</keyword>
<feature type="domain" description="WDR59/RTC1-like RING zinc finger" evidence="8">
    <location>
        <begin position="792"/>
        <end position="840"/>
    </location>
</feature>
<dbReference type="GO" id="GO:0005829">
    <property type="term" value="C:cytosol"/>
    <property type="evidence" value="ECO:0007669"/>
    <property type="project" value="TreeGrafter"/>
</dbReference>
<dbReference type="InterPro" id="IPR015943">
    <property type="entry name" value="WD40/YVTN_repeat-like_dom_sf"/>
</dbReference>
<keyword evidence="4" id="KW-0863">Zinc-finger</keyword>
<gene>
    <name evidence="9" type="primary">WDR24</name>
    <name evidence="9" type="ORF">BGW38_001008</name>
</gene>
<keyword evidence="2" id="KW-0479">Metal-binding</keyword>
<reference evidence="9" key="1">
    <citation type="journal article" date="2020" name="Fungal Divers.">
        <title>Resolving the Mortierellaceae phylogeny through synthesis of multi-gene phylogenetics and phylogenomics.</title>
        <authorList>
            <person name="Vandepol N."/>
            <person name="Liber J."/>
            <person name="Desiro A."/>
            <person name="Na H."/>
            <person name="Kennedy M."/>
            <person name="Barry K."/>
            <person name="Grigoriev I.V."/>
            <person name="Miller A.N."/>
            <person name="O'Donnell K."/>
            <person name="Stajich J.E."/>
            <person name="Bonito G."/>
        </authorList>
    </citation>
    <scope>NUCLEOTIDE SEQUENCE</scope>
    <source>
        <strain evidence="9">KOD1015</strain>
    </source>
</reference>
<dbReference type="InterPro" id="IPR019775">
    <property type="entry name" value="WD40_repeat_CS"/>
</dbReference>
<dbReference type="GO" id="GO:1904263">
    <property type="term" value="P:positive regulation of TORC1 signaling"/>
    <property type="evidence" value="ECO:0007669"/>
    <property type="project" value="TreeGrafter"/>
</dbReference>
<keyword evidence="1 6" id="KW-0853">WD repeat</keyword>
<dbReference type="InterPro" id="IPR037590">
    <property type="entry name" value="WDR24"/>
</dbReference>
<dbReference type="PROSITE" id="PS50082">
    <property type="entry name" value="WD_REPEATS_2"/>
    <property type="match status" value="2"/>
</dbReference>
<feature type="compositionally biased region" description="Basic and acidic residues" evidence="7">
    <location>
        <begin position="1"/>
        <end position="12"/>
    </location>
</feature>
<keyword evidence="3" id="KW-0677">Repeat</keyword>
<dbReference type="PROSITE" id="PS50294">
    <property type="entry name" value="WD_REPEATS_REGION"/>
    <property type="match status" value="2"/>
</dbReference>
<organism evidence="9 10">
    <name type="scientific">Lunasporangiospora selenospora</name>
    <dbReference type="NCBI Taxonomy" id="979761"/>
    <lineage>
        <taxon>Eukaryota</taxon>
        <taxon>Fungi</taxon>
        <taxon>Fungi incertae sedis</taxon>
        <taxon>Mucoromycota</taxon>
        <taxon>Mortierellomycotina</taxon>
        <taxon>Mortierellomycetes</taxon>
        <taxon>Mortierellales</taxon>
        <taxon>Mortierellaceae</taxon>
        <taxon>Lunasporangiospora</taxon>
    </lineage>
</organism>
<dbReference type="SMART" id="SM00320">
    <property type="entry name" value="WD40"/>
    <property type="match status" value="7"/>
</dbReference>
<dbReference type="AlphaFoldDB" id="A0A9P6FUC2"/>
<evidence type="ECO:0000256" key="1">
    <source>
        <dbReference type="ARBA" id="ARBA00022574"/>
    </source>
</evidence>
<dbReference type="CDD" id="cd16693">
    <property type="entry name" value="mRING-H2-C3H3C2_WDR24"/>
    <property type="match status" value="1"/>
</dbReference>
<dbReference type="GO" id="GO:0061700">
    <property type="term" value="C:GATOR2 complex"/>
    <property type="evidence" value="ECO:0007669"/>
    <property type="project" value="TreeGrafter"/>
</dbReference>